<dbReference type="RefSeq" id="WP_063285574.1">
    <property type="nucleotide sequence ID" value="NZ_JYDC01000063.1"/>
</dbReference>
<sequence>MTVIATGSVDINEATKIAQDASTSASDSATKIADLKTSLNGTITESTSAPFDDGKTHSDGDMWLVMSGDIATTMYTYADGAWTIKQWSASSLNVDELSALTANLGNVNAGTINGVTVNGSAINGSTFSETGTNGSFNVYSDGSLIASSDSGTFIVSSSKGYGAAITEGGLYVAGVADFTGTLYATDFRAAGNIGMYSAHVINSVDGGNIYFQEGIGSGNSTVQLYAAKYNTSTSRLSTKRNVELLDDAHSNSMLLGTDTATFQYNQETNADNSSEGVVIDDENDTKQYSLPNQLIAKDGLGPTDLMSFITRLISQNKYQSRLIEDLQIRLRKLEIENGNK</sequence>
<reference evidence="1 2" key="1">
    <citation type="submission" date="2015-02" db="EMBL/GenBank/DDBJ databases">
        <title>Draft genome sequence of Lactobacillus collinoides CUPV2371 isolated from a natural cider, the first genome sequence of a strain of this species.</title>
        <authorList>
            <person name="Puertas A.I."/>
            <person name="Spano G."/>
            <person name="Capozzi V."/>
            <person name="Lamontanara A."/>
            <person name="Orru L."/>
            <person name="Duenas M.T."/>
        </authorList>
    </citation>
    <scope>NUCLEOTIDE SEQUENCE [LARGE SCALE GENOMIC DNA]</scope>
    <source>
        <strain evidence="1 2">237</strain>
    </source>
</reference>
<dbReference type="OrthoDB" id="2313841at2"/>
<organism evidence="1 2">
    <name type="scientific">Secundilactobacillus collinoides</name>
    <name type="common">Lactobacillus collinoides</name>
    <dbReference type="NCBI Taxonomy" id="33960"/>
    <lineage>
        <taxon>Bacteria</taxon>
        <taxon>Bacillati</taxon>
        <taxon>Bacillota</taxon>
        <taxon>Bacilli</taxon>
        <taxon>Lactobacillales</taxon>
        <taxon>Lactobacillaceae</taxon>
        <taxon>Secundilactobacillus</taxon>
    </lineage>
</organism>
<evidence type="ECO:0008006" key="3">
    <source>
        <dbReference type="Google" id="ProtNLM"/>
    </source>
</evidence>
<protein>
    <recommendedName>
        <fullName evidence="3">Peptidase S74 domain-containing protein</fullName>
    </recommendedName>
</protein>
<dbReference type="PATRIC" id="fig|33960.6.peg.3003"/>
<dbReference type="EMBL" id="JYDC01000063">
    <property type="protein sequence ID" value="KZL38735.1"/>
    <property type="molecule type" value="Genomic_DNA"/>
</dbReference>
<proteinExistence type="predicted"/>
<gene>
    <name evidence="1" type="ORF">TY91_11805</name>
</gene>
<accession>A0A166GDJ7</accession>
<keyword evidence="2" id="KW-1185">Reference proteome</keyword>
<dbReference type="Proteomes" id="UP000076480">
    <property type="component" value="Unassembled WGS sequence"/>
</dbReference>
<name>A0A166GDJ7_SECCO</name>
<evidence type="ECO:0000313" key="2">
    <source>
        <dbReference type="Proteomes" id="UP000076480"/>
    </source>
</evidence>
<evidence type="ECO:0000313" key="1">
    <source>
        <dbReference type="EMBL" id="KZL38735.1"/>
    </source>
</evidence>
<comment type="caution">
    <text evidence="1">The sequence shown here is derived from an EMBL/GenBank/DDBJ whole genome shotgun (WGS) entry which is preliminary data.</text>
</comment>
<dbReference type="AlphaFoldDB" id="A0A166GDJ7"/>